<sequence length="92" mass="10758">MPRSYKRKIGSRSYCNYTKEKLQAAVDEIKENMPGPDWVKCFLQRHPQLTQRIAQNISHARAATDEEIVNNFFDNLERELEGLPPSNIWNPI</sequence>
<protein>
    <recommendedName>
        <fullName evidence="3">HTH CENPB-type domain-containing protein</fullName>
    </recommendedName>
</protein>
<dbReference type="Proteomes" id="UP001458880">
    <property type="component" value="Unassembled WGS sequence"/>
</dbReference>
<name>A0AAW1ID42_POPJA</name>
<gene>
    <name evidence="1" type="ORF">QE152_g36506</name>
</gene>
<organism evidence="1 2">
    <name type="scientific">Popillia japonica</name>
    <name type="common">Japanese beetle</name>
    <dbReference type="NCBI Taxonomy" id="7064"/>
    <lineage>
        <taxon>Eukaryota</taxon>
        <taxon>Metazoa</taxon>
        <taxon>Ecdysozoa</taxon>
        <taxon>Arthropoda</taxon>
        <taxon>Hexapoda</taxon>
        <taxon>Insecta</taxon>
        <taxon>Pterygota</taxon>
        <taxon>Neoptera</taxon>
        <taxon>Endopterygota</taxon>
        <taxon>Coleoptera</taxon>
        <taxon>Polyphaga</taxon>
        <taxon>Scarabaeiformia</taxon>
        <taxon>Scarabaeidae</taxon>
        <taxon>Rutelinae</taxon>
        <taxon>Popillia</taxon>
    </lineage>
</organism>
<accession>A0AAW1ID42</accession>
<reference evidence="1 2" key="1">
    <citation type="journal article" date="2024" name="BMC Genomics">
        <title>De novo assembly and annotation of Popillia japonica's genome with initial clues to its potential as an invasive pest.</title>
        <authorList>
            <person name="Cucini C."/>
            <person name="Boschi S."/>
            <person name="Funari R."/>
            <person name="Cardaioli E."/>
            <person name="Iannotti N."/>
            <person name="Marturano G."/>
            <person name="Paoli F."/>
            <person name="Bruttini M."/>
            <person name="Carapelli A."/>
            <person name="Frati F."/>
            <person name="Nardi F."/>
        </authorList>
    </citation>
    <scope>NUCLEOTIDE SEQUENCE [LARGE SCALE GENOMIC DNA]</scope>
    <source>
        <strain evidence="1">DMR45628</strain>
    </source>
</reference>
<keyword evidence="2" id="KW-1185">Reference proteome</keyword>
<dbReference type="EMBL" id="JASPKY010000649">
    <property type="protein sequence ID" value="KAK9687361.1"/>
    <property type="molecule type" value="Genomic_DNA"/>
</dbReference>
<proteinExistence type="predicted"/>
<comment type="caution">
    <text evidence="1">The sequence shown here is derived from an EMBL/GenBank/DDBJ whole genome shotgun (WGS) entry which is preliminary data.</text>
</comment>
<evidence type="ECO:0008006" key="3">
    <source>
        <dbReference type="Google" id="ProtNLM"/>
    </source>
</evidence>
<evidence type="ECO:0000313" key="1">
    <source>
        <dbReference type="EMBL" id="KAK9687361.1"/>
    </source>
</evidence>
<dbReference type="AlphaFoldDB" id="A0AAW1ID42"/>
<evidence type="ECO:0000313" key="2">
    <source>
        <dbReference type="Proteomes" id="UP001458880"/>
    </source>
</evidence>